<dbReference type="STRING" id="477680.SAMN05421788_101543"/>
<feature type="chain" id="PRO_5012681507" evidence="1">
    <location>
        <begin position="22"/>
        <end position="1087"/>
    </location>
</feature>
<dbReference type="AlphaFoldDB" id="A0A1N7L085"/>
<dbReference type="EMBL" id="FTOR01000001">
    <property type="protein sequence ID" value="SIS67245.1"/>
    <property type="molecule type" value="Genomic_DNA"/>
</dbReference>
<sequence length="1087" mass="122401">MFCKRLYFTIVCLVVAGISAAQTPFNGSYPHPVPVSPNSAALFKAEQKPVGSFTGTTPINIPLCQLSDGPLTVPVGISYNNGGIKVEEIASSVGLGWNLAGAGGRVTRVMNGVPDDGPYGILPSSLKPSGFPGTSTTFLQNVNEVLRNRLDMEPDLYYFECNGISGKFFFDETGTIKLTEQLPVTIERLASGSAETTGWLITDDKGNRYEFGVPEFSQVIFTTSGGYGIPPGGSNYYNTWHMIKMEDKTQEHSVDFSYSTTNTSITTVSGSHYRITGAVGVDCTPEDNMSNVTWVTTLVYESTLESITAGNAKLVIYNSGGRTDLSGGKMIDSIKLFSLPDLQVQKSFHLNHGYFTGNRLKLKNLAEMSLNNTDSVVHSFSYLEGENLPATTSFDTDYWGYYNGPNYNSSQLPNGVYTWFNAPLVVDEFAERRANPHFAETYTLNKITYPTGGYREFIYEGNKALPEEINQLRPDLKYYTTEQFDTSAFTFDYPSQPAYQHSFTINSTEKGVSFRYYINGYTYNTFTVKIIRVFEYTEYEVIHFTNDYDRKIDLDNGNYRLELSFSSSFGNEGIYGIYAYWQQLNYNAPLIYYKENYYYKDAFTVGGIRVKELREYDPVTNVTNTVNYKYNWFTDTTISSGLLISPVIVIHAGGCATPIRFCEYLRLSSSSQYPLSAEGGSYVCYPEVTTRETGNGYTEREYSFAADGNLSYISDDEFPVAPWPDYGYMRGKVVSEKVYDNSGQLLIKNLSLGLGFWGEELRFSPDDHTIGTQMMINRQLAYKVTGYYRSQYCNNEESPNLYPCLGCWKPYYFTSLFSGLKVERAMKYGVGQVNELRKEYDYHTAALRPVLKCERTYLNDGNIQLTYHQYAFNSNNSFRLGLNATESLRKDVLLTMNYLQPIETVTYIKKGNDSLMLSATKTVYQYFNGKLKPAEIRNYTSFSDSSVLYITRYDGKGNVQEQRVDNKPNEVLLWGYNNTYLVAKITGSDYDTVASLVNNSILQSPANDAALQSELNNLRNALASTVAQVTSYTVKPLVGITSETDPSGKTTYYTYDAYNRLQLVKDDDGNIIKKHLYHYYGQPVSTY</sequence>
<keyword evidence="1" id="KW-0732">Signal</keyword>
<evidence type="ECO:0000256" key="1">
    <source>
        <dbReference type="SAM" id="SignalP"/>
    </source>
</evidence>
<dbReference type="NCBIfam" id="TIGR01643">
    <property type="entry name" value="YD_repeat_2x"/>
    <property type="match status" value="1"/>
</dbReference>
<dbReference type="InterPro" id="IPR031325">
    <property type="entry name" value="RHS_repeat"/>
</dbReference>
<dbReference type="Proteomes" id="UP000186917">
    <property type="component" value="Unassembled WGS sequence"/>
</dbReference>
<name>A0A1N7L085_9BACT</name>
<reference evidence="3" key="1">
    <citation type="submission" date="2017-01" db="EMBL/GenBank/DDBJ databases">
        <authorList>
            <person name="Varghese N."/>
            <person name="Submissions S."/>
        </authorList>
    </citation>
    <scope>NUCLEOTIDE SEQUENCE [LARGE SCALE GENOMIC DNA]</scope>
    <source>
        <strain evidence="3">DSM 21054</strain>
    </source>
</reference>
<feature type="signal peptide" evidence="1">
    <location>
        <begin position="1"/>
        <end position="21"/>
    </location>
</feature>
<dbReference type="RefSeq" id="WP_144263949.1">
    <property type="nucleotide sequence ID" value="NZ_AP017422.1"/>
</dbReference>
<protein>
    <submittedName>
        <fullName evidence="2">YD repeat-containing protein</fullName>
    </submittedName>
</protein>
<keyword evidence="3" id="KW-1185">Reference proteome</keyword>
<gene>
    <name evidence="2" type="ORF">SAMN05421788_101543</name>
</gene>
<accession>A0A1N7L085</accession>
<dbReference type="OrthoDB" id="680656at2"/>
<evidence type="ECO:0000313" key="2">
    <source>
        <dbReference type="EMBL" id="SIS67245.1"/>
    </source>
</evidence>
<dbReference type="Pfam" id="PF05593">
    <property type="entry name" value="RHS_repeat"/>
    <property type="match status" value="1"/>
</dbReference>
<dbReference type="InterPro" id="IPR006530">
    <property type="entry name" value="YD"/>
</dbReference>
<proteinExistence type="predicted"/>
<evidence type="ECO:0000313" key="3">
    <source>
        <dbReference type="Proteomes" id="UP000186917"/>
    </source>
</evidence>
<organism evidence="2 3">
    <name type="scientific">Filimonas lacunae</name>
    <dbReference type="NCBI Taxonomy" id="477680"/>
    <lineage>
        <taxon>Bacteria</taxon>
        <taxon>Pseudomonadati</taxon>
        <taxon>Bacteroidota</taxon>
        <taxon>Chitinophagia</taxon>
        <taxon>Chitinophagales</taxon>
        <taxon>Chitinophagaceae</taxon>
        <taxon>Filimonas</taxon>
    </lineage>
</organism>